<sequence>MRRAPRRHPASTTATRHRLVRPSPTQGGYDAFEPSTGTEERQVTVVPFVLEPSETPSTCFREGSIAAYWETPRELGGKEMTTGPLSVQMTSSRTSPPSWLAEGSRPADDDCCHQERGQRYRRALVAAGQRAHPSVMSGSGGKVVLAFTTLTFATAFVYFLVTANMGRHPWTTGAASQPRTPWCPRLEPHGLPRVLGVEAEDDADATSCPGTVRRVTLNCGLPGCYHHDSLPSLRASEDGNQHHGVLSDVCA</sequence>
<name>A0A9J6CYF3_RHIMP</name>
<dbReference type="EMBL" id="JABSTU010004785">
    <property type="protein sequence ID" value="KAH7957893.1"/>
    <property type="molecule type" value="Genomic_DNA"/>
</dbReference>
<evidence type="ECO:0000256" key="1">
    <source>
        <dbReference type="SAM" id="MobiDB-lite"/>
    </source>
</evidence>
<keyword evidence="2" id="KW-0472">Membrane</keyword>
<reference evidence="3" key="2">
    <citation type="submission" date="2021-09" db="EMBL/GenBank/DDBJ databases">
        <authorList>
            <person name="Jia N."/>
            <person name="Wang J."/>
            <person name="Shi W."/>
            <person name="Du L."/>
            <person name="Sun Y."/>
            <person name="Zhan W."/>
            <person name="Jiang J."/>
            <person name="Wang Q."/>
            <person name="Zhang B."/>
            <person name="Ji P."/>
            <person name="Sakyi L.B."/>
            <person name="Cui X."/>
            <person name="Yuan T."/>
            <person name="Jiang B."/>
            <person name="Yang W."/>
            <person name="Lam T.T.-Y."/>
            <person name="Chang Q."/>
            <person name="Ding S."/>
            <person name="Wang X."/>
            <person name="Zhu J."/>
            <person name="Ruan X."/>
            <person name="Zhao L."/>
            <person name="Wei J."/>
            <person name="Que T."/>
            <person name="Du C."/>
            <person name="Cheng J."/>
            <person name="Dai P."/>
            <person name="Han X."/>
            <person name="Huang E."/>
            <person name="Gao Y."/>
            <person name="Liu J."/>
            <person name="Shao H."/>
            <person name="Ye R."/>
            <person name="Li L."/>
            <person name="Wei W."/>
            <person name="Wang X."/>
            <person name="Wang C."/>
            <person name="Huo Q."/>
            <person name="Li W."/>
            <person name="Guo W."/>
            <person name="Chen H."/>
            <person name="Chen S."/>
            <person name="Zhou L."/>
            <person name="Zhou L."/>
            <person name="Ni X."/>
            <person name="Tian J."/>
            <person name="Zhou Y."/>
            <person name="Sheng Y."/>
            <person name="Liu T."/>
            <person name="Pan Y."/>
            <person name="Xia L."/>
            <person name="Li J."/>
            <person name="Zhao F."/>
            <person name="Cao W."/>
        </authorList>
    </citation>
    <scope>NUCLEOTIDE SEQUENCE</scope>
    <source>
        <strain evidence="3">Rmic-2018</strain>
        <tissue evidence="3">Larvae</tissue>
    </source>
</reference>
<reference evidence="3" key="1">
    <citation type="journal article" date="2020" name="Cell">
        <title>Large-Scale Comparative Analyses of Tick Genomes Elucidate Their Genetic Diversity and Vector Capacities.</title>
        <authorList>
            <consortium name="Tick Genome and Microbiome Consortium (TIGMIC)"/>
            <person name="Jia N."/>
            <person name="Wang J."/>
            <person name="Shi W."/>
            <person name="Du L."/>
            <person name="Sun Y."/>
            <person name="Zhan W."/>
            <person name="Jiang J.F."/>
            <person name="Wang Q."/>
            <person name="Zhang B."/>
            <person name="Ji P."/>
            <person name="Bell-Sakyi L."/>
            <person name="Cui X.M."/>
            <person name="Yuan T.T."/>
            <person name="Jiang B.G."/>
            <person name="Yang W.F."/>
            <person name="Lam T.T."/>
            <person name="Chang Q.C."/>
            <person name="Ding S.J."/>
            <person name="Wang X.J."/>
            <person name="Zhu J.G."/>
            <person name="Ruan X.D."/>
            <person name="Zhao L."/>
            <person name="Wei J.T."/>
            <person name="Ye R.Z."/>
            <person name="Que T.C."/>
            <person name="Du C.H."/>
            <person name="Zhou Y.H."/>
            <person name="Cheng J.X."/>
            <person name="Dai P.F."/>
            <person name="Guo W.B."/>
            <person name="Han X.H."/>
            <person name="Huang E.J."/>
            <person name="Li L.F."/>
            <person name="Wei W."/>
            <person name="Gao Y.C."/>
            <person name="Liu J.Z."/>
            <person name="Shao H.Z."/>
            <person name="Wang X."/>
            <person name="Wang C.C."/>
            <person name="Yang T.C."/>
            <person name="Huo Q.B."/>
            <person name="Li W."/>
            <person name="Chen H.Y."/>
            <person name="Chen S.E."/>
            <person name="Zhou L.G."/>
            <person name="Ni X.B."/>
            <person name="Tian J.H."/>
            <person name="Sheng Y."/>
            <person name="Liu T."/>
            <person name="Pan Y.S."/>
            <person name="Xia L.Y."/>
            <person name="Li J."/>
            <person name="Zhao F."/>
            <person name="Cao W.C."/>
        </authorList>
    </citation>
    <scope>NUCLEOTIDE SEQUENCE</scope>
    <source>
        <strain evidence="3">Rmic-2018</strain>
    </source>
</reference>
<accession>A0A9J6CYF3</accession>
<proteinExistence type="predicted"/>
<gene>
    <name evidence="3" type="ORF">HPB51_028122</name>
</gene>
<keyword evidence="2" id="KW-0812">Transmembrane</keyword>
<feature type="compositionally biased region" description="Polar residues" evidence="1">
    <location>
        <begin position="86"/>
        <end position="97"/>
    </location>
</feature>
<keyword evidence="2" id="KW-1133">Transmembrane helix</keyword>
<feature type="transmembrane region" description="Helical" evidence="2">
    <location>
        <begin position="143"/>
        <end position="161"/>
    </location>
</feature>
<evidence type="ECO:0000313" key="3">
    <source>
        <dbReference type="EMBL" id="KAH7957893.1"/>
    </source>
</evidence>
<keyword evidence="4" id="KW-1185">Reference proteome</keyword>
<evidence type="ECO:0000313" key="4">
    <source>
        <dbReference type="Proteomes" id="UP000821866"/>
    </source>
</evidence>
<dbReference type="AlphaFoldDB" id="A0A9J6CYF3"/>
<feature type="region of interest" description="Disordered" evidence="1">
    <location>
        <begin position="86"/>
        <end position="112"/>
    </location>
</feature>
<evidence type="ECO:0000256" key="2">
    <source>
        <dbReference type="SAM" id="Phobius"/>
    </source>
</evidence>
<protein>
    <submittedName>
        <fullName evidence="3">Uncharacterized protein</fullName>
    </submittedName>
</protein>
<feature type="compositionally biased region" description="Basic residues" evidence="1">
    <location>
        <begin position="1"/>
        <end position="20"/>
    </location>
</feature>
<dbReference type="Proteomes" id="UP000821866">
    <property type="component" value="Unassembled WGS sequence"/>
</dbReference>
<comment type="caution">
    <text evidence="3">The sequence shown here is derived from an EMBL/GenBank/DDBJ whole genome shotgun (WGS) entry which is preliminary data.</text>
</comment>
<feature type="region of interest" description="Disordered" evidence="1">
    <location>
        <begin position="1"/>
        <end position="38"/>
    </location>
</feature>
<organism evidence="3 4">
    <name type="scientific">Rhipicephalus microplus</name>
    <name type="common">Cattle tick</name>
    <name type="synonym">Boophilus microplus</name>
    <dbReference type="NCBI Taxonomy" id="6941"/>
    <lineage>
        <taxon>Eukaryota</taxon>
        <taxon>Metazoa</taxon>
        <taxon>Ecdysozoa</taxon>
        <taxon>Arthropoda</taxon>
        <taxon>Chelicerata</taxon>
        <taxon>Arachnida</taxon>
        <taxon>Acari</taxon>
        <taxon>Parasitiformes</taxon>
        <taxon>Ixodida</taxon>
        <taxon>Ixodoidea</taxon>
        <taxon>Ixodidae</taxon>
        <taxon>Rhipicephalinae</taxon>
        <taxon>Rhipicephalus</taxon>
        <taxon>Boophilus</taxon>
    </lineage>
</organism>